<dbReference type="InterPro" id="IPR001932">
    <property type="entry name" value="PPM-type_phosphatase-like_dom"/>
</dbReference>
<dbReference type="RefSeq" id="WP_271189455.1">
    <property type="nucleotide sequence ID" value="NZ_BSFP01000026.1"/>
</dbReference>
<evidence type="ECO:0000313" key="5">
    <source>
        <dbReference type="Proteomes" id="UP001143480"/>
    </source>
</evidence>
<proteinExistence type="predicted"/>
<dbReference type="InterPro" id="IPR052016">
    <property type="entry name" value="Bact_Sigma-Reg"/>
</dbReference>
<feature type="domain" description="GAF" evidence="2">
    <location>
        <begin position="209"/>
        <end position="361"/>
    </location>
</feature>
<dbReference type="PANTHER" id="PTHR43156">
    <property type="entry name" value="STAGE II SPORULATION PROTEIN E-RELATED"/>
    <property type="match status" value="1"/>
</dbReference>
<dbReference type="AlphaFoldDB" id="A0A9W6KJU8"/>
<evidence type="ECO:0008006" key="6">
    <source>
        <dbReference type="Google" id="ProtNLM"/>
    </source>
</evidence>
<dbReference type="Pfam" id="PF07228">
    <property type="entry name" value="SpoIIE"/>
    <property type="match status" value="1"/>
</dbReference>
<dbReference type="Gene3D" id="3.30.450.40">
    <property type="match status" value="2"/>
</dbReference>
<keyword evidence="5" id="KW-1185">Reference proteome</keyword>
<protein>
    <recommendedName>
        <fullName evidence="6">GAF domain-containing protein</fullName>
    </recommendedName>
</protein>
<dbReference type="Proteomes" id="UP001143480">
    <property type="component" value="Unassembled WGS sequence"/>
</dbReference>
<dbReference type="SUPFAM" id="SSF55781">
    <property type="entry name" value="GAF domain-like"/>
    <property type="match status" value="2"/>
</dbReference>
<sequence length="609" mass="64310">MAQDMRIDMLDRLRMVMHALSGSPDESDTPELLVSQAVAAVGASGGVLGVVRDHLWIDVLTSRGYTSERVAAFNPLMVGSQFPLTDAVRTGEPVWLPTMEGVAARYPAFAERTRSEALAALPLLIGAETIGVLGITFDDGPHHFSSVEQSFLLTIADICASVLDRWRMGSAAVALRLPCARDLCNERAFRTRQAEGFALLAGRLGIARTTGEFSSAAIEHLPAVLDATAAFVGLIDDSADVMIVRVTSTADAGVLHRNGRRLLSDSLPWTDAARTNQAVYLSNSFERQRRYPRTEADAAALGAEAMAAVPLRNQRGRAIGAIGIVWPDPIEFGPALRSRLGHVADLRGKNAERALSFDRAHAAVSTIRERSAIALPSIAGLDVHAMRWTDSPDLLGCDFSAGLRLSDDRIGVIIGQVLGGAGGSAGDAAYLSTLLVAAMAQAVALESVADRALSLLKASETGPLTATVALAVIDTTERSLSYLNLGHPPLLVRRRNTNRTKILTDARYPLFGLPTGNVSAGQTSFDRDDVLVAYTIGLIEHATDSVDASVAQTAAALGTMHGSARQIAHALMGRRRAAGTMPRDATVTVIVGRSDPAGAAADGTPTIPV</sequence>
<keyword evidence="1" id="KW-0378">Hydrolase</keyword>
<name>A0A9W6KJU8_9ACTN</name>
<dbReference type="InterPro" id="IPR029016">
    <property type="entry name" value="GAF-like_dom_sf"/>
</dbReference>
<dbReference type="InterPro" id="IPR036457">
    <property type="entry name" value="PPM-type-like_dom_sf"/>
</dbReference>
<dbReference type="SMART" id="SM00331">
    <property type="entry name" value="PP2C_SIG"/>
    <property type="match status" value="1"/>
</dbReference>
<evidence type="ECO:0000259" key="2">
    <source>
        <dbReference type="SMART" id="SM00065"/>
    </source>
</evidence>
<dbReference type="Pfam" id="PF13185">
    <property type="entry name" value="GAF_2"/>
    <property type="match status" value="2"/>
</dbReference>
<feature type="domain" description="PPM-type phosphatase" evidence="3">
    <location>
        <begin position="394"/>
        <end position="594"/>
    </location>
</feature>
<dbReference type="PANTHER" id="PTHR43156:SF2">
    <property type="entry name" value="STAGE II SPORULATION PROTEIN E"/>
    <property type="match status" value="1"/>
</dbReference>
<dbReference type="Gene3D" id="3.60.40.10">
    <property type="entry name" value="PPM-type phosphatase domain"/>
    <property type="match status" value="1"/>
</dbReference>
<gene>
    <name evidence="4" type="ORF">GCM10017581_045850</name>
</gene>
<reference evidence="4" key="1">
    <citation type="journal article" date="2014" name="Int. J. Syst. Evol. Microbiol.">
        <title>Complete genome sequence of Corynebacterium casei LMG S-19264T (=DSM 44701T), isolated from a smear-ripened cheese.</title>
        <authorList>
            <consortium name="US DOE Joint Genome Institute (JGI-PGF)"/>
            <person name="Walter F."/>
            <person name="Albersmeier A."/>
            <person name="Kalinowski J."/>
            <person name="Ruckert C."/>
        </authorList>
    </citation>
    <scope>NUCLEOTIDE SEQUENCE</scope>
    <source>
        <strain evidence="4">VKM Ac-1321</strain>
    </source>
</reference>
<dbReference type="GO" id="GO:0016791">
    <property type="term" value="F:phosphatase activity"/>
    <property type="evidence" value="ECO:0007669"/>
    <property type="project" value="TreeGrafter"/>
</dbReference>
<reference evidence="4" key="2">
    <citation type="submission" date="2023-01" db="EMBL/GenBank/DDBJ databases">
        <authorList>
            <person name="Sun Q."/>
            <person name="Evtushenko L."/>
        </authorList>
    </citation>
    <scope>NUCLEOTIDE SEQUENCE</scope>
    <source>
        <strain evidence="4">VKM Ac-1321</strain>
    </source>
</reference>
<evidence type="ECO:0000259" key="3">
    <source>
        <dbReference type="SMART" id="SM00331"/>
    </source>
</evidence>
<feature type="domain" description="GAF" evidence="2">
    <location>
        <begin position="25"/>
        <end position="173"/>
    </location>
</feature>
<evidence type="ECO:0000256" key="1">
    <source>
        <dbReference type="ARBA" id="ARBA00022801"/>
    </source>
</evidence>
<organism evidence="4 5">
    <name type="scientific">Dactylosporangium matsuzakiense</name>
    <dbReference type="NCBI Taxonomy" id="53360"/>
    <lineage>
        <taxon>Bacteria</taxon>
        <taxon>Bacillati</taxon>
        <taxon>Actinomycetota</taxon>
        <taxon>Actinomycetes</taxon>
        <taxon>Micromonosporales</taxon>
        <taxon>Micromonosporaceae</taxon>
        <taxon>Dactylosporangium</taxon>
    </lineage>
</organism>
<evidence type="ECO:0000313" key="4">
    <source>
        <dbReference type="EMBL" id="GLL02843.1"/>
    </source>
</evidence>
<dbReference type="SMART" id="SM00065">
    <property type="entry name" value="GAF"/>
    <property type="match status" value="2"/>
</dbReference>
<accession>A0A9W6KJU8</accession>
<dbReference type="InterPro" id="IPR003018">
    <property type="entry name" value="GAF"/>
</dbReference>
<comment type="caution">
    <text evidence="4">The sequence shown here is derived from an EMBL/GenBank/DDBJ whole genome shotgun (WGS) entry which is preliminary data.</text>
</comment>
<dbReference type="EMBL" id="BSFP01000026">
    <property type="protein sequence ID" value="GLL02843.1"/>
    <property type="molecule type" value="Genomic_DNA"/>
</dbReference>